<evidence type="ECO:0000256" key="7">
    <source>
        <dbReference type="ARBA" id="ARBA00022692"/>
    </source>
</evidence>
<dbReference type="InterPro" id="IPR003594">
    <property type="entry name" value="HATPase_dom"/>
</dbReference>
<dbReference type="SUPFAM" id="SSF55785">
    <property type="entry name" value="PYP-like sensor domain (PAS domain)"/>
    <property type="match status" value="4"/>
</dbReference>
<dbReference type="AlphaFoldDB" id="A0A660L6W5"/>
<dbReference type="InterPro" id="IPR001610">
    <property type="entry name" value="PAC"/>
</dbReference>
<keyword evidence="11" id="KW-1133">Transmembrane helix</keyword>
<dbReference type="CDD" id="cd00130">
    <property type="entry name" value="PAS"/>
    <property type="match status" value="4"/>
</dbReference>
<dbReference type="SUPFAM" id="SSF55874">
    <property type="entry name" value="ATPase domain of HSP90 chaperone/DNA topoisomerase II/histidine kinase"/>
    <property type="match status" value="1"/>
</dbReference>
<keyword evidence="8" id="KW-0547">Nucleotide-binding</keyword>
<dbReference type="SMART" id="SM00388">
    <property type="entry name" value="HisKA"/>
    <property type="match status" value="1"/>
</dbReference>
<evidence type="ECO:0000256" key="10">
    <source>
        <dbReference type="ARBA" id="ARBA00022840"/>
    </source>
</evidence>
<dbReference type="InterPro" id="IPR003661">
    <property type="entry name" value="HisK_dim/P_dom"/>
</dbReference>
<dbReference type="Gene3D" id="3.30.450.20">
    <property type="entry name" value="PAS domain"/>
    <property type="match status" value="4"/>
</dbReference>
<dbReference type="InterPro" id="IPR050351">
    <property type="entry name" value="BphY/WalK/GraS-like"/>
</dbReference>
<dbReference type="SMART" id="SM00086">
    <property type="entry name" value="PAC"/>
    <property type="match status" value="3"/>
</dbReference>
<keyword evidence="19" id="KW-1185">Reference proteome</keyword>
<dbReference type="GO" id="GO:0005524">
    <property type="term" value="F:ATP binding"/>
    <property type="evidence" value="ECO:0007669"/>
    <property type="project" value="UniProtKB-KW"/>
</dbReference>
<evidence type="ECO:0000256" key="2">
    <source>
        <dbReference type="ARBA" id="ARBA00004141"/>
    </source>
</evidence>
<comment type="catalytic activity">
    <reaction evidence="1">
        <text>ATP + protein L-histidine = ADP + protein N-phospho-L-histidine.</text>
        <dbReference type="EC" id="2.7.13.3"/>
    </reaction>
</comment>
<keyword evidence="12" id="KW-0902">Two-component regulatory system</keyword>
<dbReference type="Pfam" id="PF08448">
    <property type="entry name" value="PAS_4"/>
    <property type="match status" value="2"/>
</dbReference>
<evidence type="ECO:0000256" key="4">
    <source>
        <dbReference type="ARBA" id="ARBA00012438"/>
    </source>
</evidence>
<evidence type="ECO:0000259" key="17">
    <source>
        <dbReference type="PROSITE" id="PS50113"/>
    </source>
</evidence>
<dbReference type="SMART" id="SM00387">
    <property type="entry name" value="HATPase_c"/>
    <property type="match status" value="1"/>
</dbReference>
<dbReference type="RefSeq" id="WP_121246634.1">
    <property type="nucleotide sequence ID" value="NZ_RBIL01000001.1"/>
</dbReference>
<dbReference type="NCBIfam" id="TIGR00229">
    <property type="entry name" value="sensory_box"/>
    <property type="match status" value="4"/>
</dbReference>
<dbReference type="InterPro" id="IPR013656">
    <property type="entry name" value="PAS_4"/>
</dbReference>
<dbReference type="CDD" id="cd00082">
    <property type="entry name" value="HisKA"/>
    <property type="match status" value="1"/>
</dbReference>
<feature type="domain" description="Histidine kinase" evidence="15">
    <location>
        <begin position="509"/>
        <end position="723"/>
    </location>
</feature>
<evidence type="ECO:0000256" key="5">
    <source>
        <dbReference type="ARBA" id="ARBA00022553"/>
    </source>
</evidence>
<feature type="domain" description="PAS" evidence="16">
    <location>
        <begin position="129"/>
        <end position="175"/>
    </location>
</feature>
<feature type="domain" description="PAS" evidence="16">
    <location>
        <begin position="6"/>
        <end position="76"/>
    </location>
</feature>
<dbReference type="Gene3D" id="1.10.287.130">
    <property type="match status" value="1"/>
</dbReference>
<dbReference type="EC" id="2.7.13.3" evidence="4"/>
<evidence type="ECO:0000256" key="8">
    <source>
        <dbReference type="ARBA" id="ARBA00022741"/>
    </source>
</evidence>
<organism evidence="18 19">
    <name type="scientific">Solirubrobacter pauli</name>
    <dbReference type="NCBI Taxonomy" id="166793"/>
    <lineage>
        <taxon>Bacteria</taxon>
        <taxon>Bacillati</taxon>
        <taxon>Actinomycetota</taxon>
        <taxon>Thermoleophilia</taxon>
        <taxon>Solirubrobacterales</taxon>
        <taxon>Solirubrobacteraceae</taxon>
        <taxon>Solirubrobacter</taxon>
    </lineage>
</organism>
<dbReference type="PRINTS" id="PR00344">
    <property type="entry name" value="BCTRLSENSOR"/>
</dbReference>
<dbReference type="InterPro" id="IPR000014">
    <property type="entry name" value="PAS"/>
</dbReference>
<keyword evidence="5" id="KW-0597">Phosphoprotein</keyword>
<dbReference type="GO" id="GO:0030295">
    <property type="term" value="F:protein kinase activator activity"/>
    <property type="evidence" value="ECO:0007669"/>
    <property type="project" value="TreeGrafter"/>
</dbReference>
<feature type="domain" description="PAS" evidence="16">
    <location>
        <begin position="366"/>
        <end position="436"/>
    </location>
</feature>
<gene>
    <name evidence="18" type="ORF">C8N24_0038</name>
</gene>
<evidence type="ECO:0000313" key="18">
    <source>
        <dbReference type="EMBL" id="RKQ90239.1"/>
    </source>
</evidence>
<dbReference type="PANTHER" id="PTHR42878">
    <property type="entry name" value="TWO-COMPONENT HISTIDINE KINASE"/>
    <property type="match status" value="1"/>
</dbReference>
<dbReference type="PROSITE" id="PS50113">
    <property type="entry name" value="PAC"/>
    <property type="match status" value="3"/>
</dbReference>
<evidence type="ECO:0000256" key="12">
    <source>
        <dbReference type="ARBA" id="ARBA00023012"/>
    </source>
</evidence>
<dbReference type="InterPro" id="IPR036890">
    <property type="entry name" value="HATPase_C_sf"/>
</dbReference>
<keyword evidence="7" id="KW-0812">Transmembrane</keyword>
<evidence type="ECO:0000256" key="3">
    <source>
        <dbReference type="ARBA" id="ARBA00004236"/>
    </source>
</evidence>
<protein>
    <recommendedName>
        <fullName evidence="14">Sensor-like histidine kinase SenX3</fullName>
        <ecNumber evidence="4">2.7.13.3</ecNumber>
    </recommendedName>
</protein>
<feature type="domain" description="PAC" evidence="17">
    <location>
        <begin position="201"/>
        <end position="253"/>
    </location>
</feature>
<evidence type="ECO:0000259" key="15">
    <source>
        <dbReference type="PROSITE" id="PS50109"/>
    </source>
</evidence>
<dbReference type="Pfam" id="PF02518">
    <property type="entry name" value="HATPase_c"/>
    <property type="match status" value="1"/>
</dbReference>
<dbReference type="InterPro" id="IPR000700">
    <property type="entry name" value="PAS-assoc_C"/>
</dbReference>
<keyword evidence="10" id="KW-0067">ATP-binding</keyword>
<evidence type="ECO:0000256" key="6">
    <source>
        <dbReference type="ARBA" id="ARBA00022679"/>
    </source>
</evidence>
<feature type="domain" description="PAC" evidence="17">
    <location>
        <begin position="437"/>
        <end position="491"/>
    </location>
</feature>
<dbReference type="Pfam" id="PF00512">
    <property type="entry name" value="HisKA"/>
    <property type="match status" value="1"/>
</dbReference>
<evidence type="ECO:0000256" key="1">
    <source>
        <dbReference type="ARBA" id="ARBA00000085"/>
    </source>
</evidence>
<feature type="domain" description="PAC" evidence="17">
    <location>
        <begin position="80"/>
        <end position="132"/>
    </location>
</feature>
<dbReference type="OrthoDB" id="9757990at2"/>
<dbReference type="PANTHER" id="PTHR42878:SF7">
    <property type="entry name" value="SENSOR HISTIDINE KINASE GLRK"/>
    <property type="match status" value="1"/>
</dbReference>
<proteinExistence type="predicted"/>
<dbReference type="InterPro" id="IPR005467">
    <property type="entry name" value="His_kinase_dom"/>
</dbReference>
<evidence type="ECO:0000313" key="19">
    <source>
        <dbReference type="Proteomes" id="UP000278962"/>
    </source>
</evidence>
<keyword evidence="13" id="KW-0472">Membrane</keyword>
<dbReference type="Gene3D" id="3.30.565.10">
    <property type="entry name" value="Histidine kinase-like ATPase, C-terminal domain"/>
    <property type="match status" value="1"/>
</dbReference>
<dbReference type="InterPro" id="IPR004358">
    <property type="entry name" value="Sig_transdc_His_kin-like_C"/>
</dbReference>
<dbReference type="PROSITE" id="PS50109">
    <property type="entry name" value="HIS_KIN"/>
    <property type="match status" value="1"/>
</dbReference>
<evidence type="ECO:0000256" key="11">
    <source>
        <dbReference type="ARBA" id="ARBA00022989"/>
    </source>
</evidence>
<evidence type="ECO:0000259" key="16">
    <source>
        <dbReference type="PROSITE" id="PS50112"/>
    </source>
</evidence>
<dbReference type="InterPro" id="IPR035965">
    <property type="entry name" value="PAS-like_dom_sf"/>
</dbReference>
<comment type="caution">
    <text evidence="18">The sequence shown here is derived from an EMBL/GenBank/DDBJ whole genome shotgun (WGS) entry which is preliminary data.</text>
</comment>
<dbReference type="InterPro" id="IPR013767">
    <property type="entry name" value="PAS_fold"/>
</dbReference>
<name>A0A660L6W5_9ACTN</name>
<dbReference type="Proteomes" id="UP000278962">
    <property type="component" value="Unassembled WGS sequence"/>
</dbReference>
<dbReference type="GO" id="GO:0000156">
    <property type="term" value="F:phosphorelay response regulator activity"/>
    <property type="evidence" value="ECO:0007669"/>
    <property type="project" value="TreeGrafter"/>
</dbReference>
<evidence type="ECO:0000256" key="14">
    <source>
        <dbReference type="ARBA" id="ARBA00039401"/>
    </source>
</evidence>
<dbReference type="SMART" id="SM00091">
    <property type="entry name" value="PAS"/>
    <property type="match status" value="4"/>
</dbReference>
<dbReference type="GO" id="GO:0000155">
    <property type="term" value="F:phosphorelay sensor kinase activity"/>
    <property type="evidence" value="ECO:0007669"/>
    <property type="project" value="InterPro"/>
</dbReference>
<dbReference type="GO" id="GO:0006355">
    <property type="term" value="P:regulation of DNA-templated transcription"/>
    <property type="evidence" value="ECO:0007669"/>
    <property type="project" value="InterPro"/>
</dbReference>
<evidence type="ECO:0000256" key="9">
    <source>
        <dbReference type="ARBA" id="ARBA00022777"/>
    </source>
</evidence>
<sequence length="723" mass="77108">MSELLLSDLFAAAVKSLPLAIVFGDRDGRVLYANPAADRLLALDGADVRGVEAASFAAPGKEDEARAIVRRLLAGETVEDSVTLELRREDGSRFLAELTISPLFDDAGGVVGTVGLARDVTERVATEDEAARLRAVVDATAQAILGVDADGKILFFSSSAERLFGWRAEEVIGRSGDLLVVPEHRLGAPALFAALASKGMLRRETVARRRDGSPVEVEVCSAPIRDATGAITGAAITVLDVSEHRREHRLLERIVENAPNAIGIKDLDGRYLLFSYGAGEAPSPEAVGRTDAELFAPDVAARSAEQDRTVLERGAPTTFRETIRFRDGTDHQFVTTKFPLVASDGRYEGVGVIAADVTELRQAELDQARLAALVEAAPDAIVARDEHGRIVTWNPGAEIVFGLRAEDAIGRSYADLVVPDEERARFDALLAEAQGGRTLTIRAMRRRGDGSQFPAQVSVAPLTLLDGTWSGTLAMIRDITDLVEAEVALRERATQLERSNAELERFAYAASHDLQEPLHSIMLSAGAVSHAAEDRLADDERELLANIDAAASRLSAQIRGLMQVARVAIGEAAGELVPVSVAVADALDALRAATVEALAEVIVDEPLPPIEVPRSEVGLVLQNVIANAIRYRREGVPPRVHVTAEDAGDLVAIRVADNGVGLSEADLTRVFGLFERGSTTAPGTGMGLAVARRMIERLGGSLEASSDGPGRGSVFTLRVPYAR</sequence>
<keyword evidence="9" id="KW-0418">Kinase</keyword>
<reference evidence="18 19" key="1">
    <citation type="submission" date="2018-10" db="EMBL/GenBank/DDBJ databases">
        <title>Genomic Encyclopedia of Archaeal and Bacterial Type Strains, Phase II (KMG-II): from individual species to whole genera.</title>
        <authorList>
            <person name="Goeker M."/>
        </authorList>
    </citation>
    <scope>NUCLEOTIDE SEQUENCE [LARGE SCALE GENOMIC DNA]</scope>
    <source>
        <strain evidence="18 19">DSM 14954</strain>
    </source>
</reference>
<dbReference type="EMBL" id="RBIL01000001">
    <property type="protein sequence ID" value="RKQ90239.1"/>
    <property type="molecule type" value="Genomic_DNA"/>
</dbReference>
<evidence type="ECO:0000256" key="13">
    <source>
        <dbReference type="ARBA" id="ARBA00023136"/>
    </source>
</evidence>
<dbReference type="GO" id="GO:0007234">
    <property type="term" value="P:osmosensory signaling via phosphorelay pathway"/>
    <property type="evidence" value="ECO:0007669"/>
    <property type="project" value="TreeGrafter"/>
</dbReference>
<dbReference type="Pfam" id="PF00989">
    <property type="entry name" value="PAS"/>
    <property type="match status" value="2"/>
</dbReference>
<accession>A0A660L6W5</accession>
<comment type="subcellular location">
    <subcellularLocation>
        <location evidence="3">Cell membrane</location>
    </subcellularLocation>
    <subcellularLocation>
        <location evidence="2">Membrane</location>
        <topology evidence="2">Multi-pass membrane protein</topology>
    </subcellularLocation>
</comment>
<dbReference type="InterPro" id="IPR036097">
    <property type="entry name" value="HisK_dim/P_sf"/>
</dbReference>
<dbReference type="PROSITE" id="PS50112">
    <property type="entry name" value="PAS"/>
    <property type="match status" value="3"/>
</dbReference>
<keyword evidence="6" id="KW-0808">Transferase</keyword>
<dbReference type="GO" id="GO:0005886">
    <property type="term" value="C:plasma membrane"/>
    <property type="evidence" value="ECO:0007669"/>
    <property type="project" value="UniProtKB-SubCell"/>
</dbReference>
<dbReference type="SUPFAM" id="SSF47384">
    <property type="entry name" value="Homodimeric domain of signal transducing histidine kinase"/>
    <property type="match status" value="1"/>
</dbReference>